<dbReference type="PROSITE" id="PS51257">
    <property type="entry name" value="PROKAR_LIPOPROTEIN"/>
    <property type="match status" value="1"/>
</dbReference>
<evidence type="ECO:0000256" key="2">
    <source>
        <dbReference type="SAM" id="SignalP"/>
    </source>
</evidence>
<comment type="caution">
    <text evidence="3">The sequence shown here is derived from an EMBL/GenBank/DDBJ whole genome shotgun (WGS) entry which is preliminary data.</text>
</comment>
<dbReference type="OrthoDB" id="3687992at2"/>
<keyword evidence="2" id="KW-0732">Signal</keyword>
<proteinExistence type="predicted"/>
<keyword evidence="4" id="KW-1185">Reference proteome</keyword>
<feature type="signal peptide" evidence="2">
    <location>
        <begin position="1"/>
        <end position="17"/>
    </location>
</feature>
<dbReference type="RefSeq" id="WP_132484448.1">
    <property type="nucleotide sequence ID" value="NZ_SMKW01000013.1"/>
</dbReference>
<gene>
    <name evidence="3" type="ORF">E1288_12385</name>
</gene>
<name>A0A4R4Z2H7_9PSEU</name>
<dbReference type="Proteomes" id="UP000294947">
    <property type="component" value="Unassembled WGS sequence"/>
</dbReference>
<organism evidence="3 4">
    <name type="scientific">Saccharopolyspora elongata</name>
    <dbReference type="NCBI Taxonomy" id="2530387"/>
    <lineage>
        <taxon>Bacteria</taxon>
        <taxon>Bacillati</taxon>
        <taxon>Actinomycetota</taxon>
        <taxon>Actinomycetes</taxon>
        <taxon>Pseudonocardiales</taxon>
        <taxon>Pseudonocardiaceae</taxon>
        <taxon>Saccharopolyspora</taxon>
    </lineage>
</organism>
<accession>A0A4R4Z2H7</accession>
<dbReference type="EMBL" id="SMKW01000013">
    <property type="protein sequence ID" value="TDD52178.1"/>
    <property type="molecule type" value="Genomic_DNA"/>
</dbReference>
<sequence>MRKISRMAVLIPGGLLAAAVFVSGCTSPAGQSASTPPGPAAGVASAGGTASSETGAGADVMASNRYTVDIAVDLEFAKDDGDWMVFYVEGKWDDSSMAAPHPVSAGGPTQVVALAPEVELLSPFEGATPTAEPQLDSEGLGVVPITLDDFIQQNNQSAKIWFDESGQVIKIAARYQP</sequence>
<evidence type="ECO:0008006" key="5">
    <source>
        <dbReference type="Google" id="ProtNLM"/>
    </source>
</evidence>
<feature type="chain" id="PRO_5038840920" description="Lipoprotein" evidence="2">
    <location>
        <begin position="18"/>
        <end position="177"/>
    </location>
</feature>
<feature type="region of interest" description="Disordered" evidence="1">
    <location>
        <begin position="28"/>
        <end position="56"/>
    </location>
</feature>
<evidence type="ECO:0000313" key="3">
    <source>
        <dbReference type="EMBL" id="TDD52178.1"/>
    </source>
</evidence>
<evidence type="ECO:0000256" key="1">
    <source>
        <dbReference type="SAM" id="MobiDB-lite"/>
    </source>
</evidence>
<reference evidence="3 4" key="1">
    <citation type="submission" date="2019-03" db="EMBL/GenBank/DDBJ databases">
        <title>Draft genome sequences of novel Actinobacteria.</title>
        <authorList>
            <person name="Sahin N."/>
            <person name="Ay H."/>
            <person name="Saygin H."/>
        </authorList>
    </citation>
    <scope>NUCLEOTIDE SEQUENCE [LARGE SCALE GENOMIC DNA]</scope>
    <source>
        <strain evidence="3 4">7K502</strain>
    </source>
</reference>
<protein>
    <recommendedName>
        <fullName evidence="5">Lipoprotein</fullName>
    </recommendedName>
</protein>
<evidence type="ECO:0000313" key="4">
    <source>
        <dbReference type="Proteomes" id="UP000294947"/>
    </source>
</evidence>
<dbReference type="AlphaFoldDB" id="A0A4R4Z2H7"/>